<accession>A0A835AL06</accession>
<dbReference type="Gene3D" id="2.170.150.80">
    <property type="entry name" value="NAC domain"/>
    <property type="match status" value="1"/>
</dbReference>
<dbReference type="OrthoDB" id="8062037at2759"/>
<evidence type="ECO:0000256" key="7">
    <source>
        <dbReference type="SAM" id="Phobius"/>
    </source>
</evidence>
<evidence type="ECO:0000256" key="6">
    <source>
        <dbReference type="SAM" id="MobiDB-lite"/>
    </source>
</evidence>
<dbReference type="InterPro" id="IPR036093">
    <property type="entry name" value="NAC_dom_sf"/>
</dbReference>
<evidence type="ECO:0000313" key="10">
    <source>
        <dbReference type="EMBL" id="KAF8664652.1"/>
    </source>
</evidence>
<dbReference type="InterPro" id="IPR013083">
    <property type="entry name" value="Znf_RING/FYVE/PHD"/>
</dbReference>
<dbReference type="GO" id="GO:0016740">
    <property type="term" value="F:transferase activity"/>
    <property type="evidence" value="ECO:0007669"/>
    <property type="project" value="InterPro"/>
</dbReference>
<keyword evidence="4" id="KW-0539">Nucleus</keyword>
<feature type="domain" description="NAC" evidence="9">
    <location>
        <begin position="284"/>
        <end position="427"/>
    </location>
</feature>
<organism evidence="10 11">
    <name type="scientific">Digitaria exilis</name>
    <dbReference type="NCBI Taxonomy" id="1010633"/>
    <lineage>
        <taxon>Eukaryota</taxon>
        <taxon>Viridiplantae</taxon>
        <taxon>Streptophyta</taxon>
        <taxon>Embryophyta</taxon>
        <taxon>Tracheophyta</taxon>
        <taxon>Spermatophyta</taxon>
        <taxon>Magnoliopsida</taxon>
        <taxon>Liliopsida</taxon>
        <taxon>Poales</taxon>
        <taxon>Poaceae</taxon>
        <taxon>PACMAD clade</taxon>
        <taxon>Panicoideae</taxon>
        <taxon>Panicodae</taxon>
        <taxon>Paniceae</taxon>
        <taxon>Anthephorinae</taxon>
        <taxon>Digitaria</taxon>
    </lineage>
</organism>
<dbReference type="AlphaFoldDB" id="A0A835AL06"/>
<reference evidence="10" key="1">
    <citation type="submission" date="2020-07" db="EMBL/GenBank/DDBJ databases">
        <title>Genome sequence and genetic diversity analysis of an under-domesticated orphan crop, white fonio (Digitaria exilis).</title>
        <authorList>
            <person name="Bennetzen J.L."/>
            <person name="Chen S."/>
            <person name="Ma X."/>
            <person name="Wang X."/>
            <person name="Yssel A.E.J."/>
            <person name="Chaluvadi S.R."/>
            <person name="Johnson M."/>
            <person name="Gangashetty P."/>
            <person name="Hamidou F."/>
            <person name="Sanogo M.D."/>
            <person name="Zwaenepoel A."/>
            <person name="Wallace J."/>
            <person name="Van De Peer Y."/>
            <person name="Van Deynze A."/>
        </authorList>
    </citation>
    <scope>NUCLEOTIDE SEQUENCE</scope>
    <source>
        <tissue evidence="10">Leaves</tissue>
    </source>
</reference>
<keyword evidence="3" id="KW-0804">Transcription</keyword>
<comment type="caution">
    <text evidence="10">The sequence shown here is derived from an EMBL/GenBank/DDBJ whole genome shotgun (WGS) entry which is preliminary data.</text>
</comment>
<evidence type="ECO:0000259" key="8">
    <source>
        <dbReference type="PROSITE" id="PS50089"/>
    </source>
</evidence>
<keyword evidence="7" id="KW-0812">Transmembrane</keyword>
<dbReference type="Pfam" id="PF13639">
    <property type="entry name" value="zf-RING_2"/>
    <property type="match status" value="1"/>
</dbReference>
<dbReference type="Gene3D" id="3.30.40.10">
    <property type="entry name" value="Zinc/RING finger domain, C3HC4 (zinc finger)"/>
    <property type="match status" value="1"/>
</dbReference>
<dbReference type="PROSITE" id="PS50089">
    <property type="entry name" value="ZF_RING_2"/>
    <property type="match status" value="1"/>
</dbReference>
<dbReference type="Pfam" id="PF02365">
    <property type="entry name" value="NAM"/>
    <property type="match status" value="1"/>
</dbReference>
<protein>
    <recommendedName>
        <fullName evidence="12">RING-type domain-containing protein</fullName>
    </recommendedName>
</protein>
<keyword evidence="11" id="KW-1185">Reference proteome</keyword>
<feature type="transmembrane region" description="Helical" evidence="7">
    <location>
        <begin position="85"/>
        <end position="108"/>
    </location>
</feature>
<keyword evidence="7" id="KW-1133">Transmembrane helix</keyword>
<evidence type="ECO:0000256" key="5">
    <source>
        <dbReference type="PROSITE-ProRule" id="PRU00175"/>
    </source>
</evidence>
<dbReference type="GO" id="GO:0016567">
    <property type="term" value="P:protein ubiquitination"/>
    <property type="evidence" value="ECO:0007669"/>
    <property type="project" value="InterPro"/>
</dbReference>
<dbReference type="PROSITE" id="PS51005">
    <property type="entry name" value="NAC"/>
    <property type="match status" value="1"/>
</dbReference>
<dbReference type="Proteomes" id="UP000636709">
    <property type="component" value="Unassembled WGS sequence"/>
</dbReference>
<proteinExistence type="predicted"/>
<dbReference type="SUPFAM" id="SSF57850">
    <property type="entry name" value="RING/U-box"/>
    <property type="match status" value="1"/>
</dbReference>
<dbReference type="GO" id="GO:0008270">
    <property type="term" value="F:zinc ion binding"/>
    <property type="evidence" value="ECO:0007669"/>
    <property type="project" value="UniProtKB-KW"/>
</dbReference>
<keyword evidence="2" id="KW-0238">DNA-binding</keyword>
<keyword evidence="5" id="KW-0479">Metal-binding</keyword>
<evidence type="ECO:0008006" key="12">
    <source>
        <dbReference type="Google" id="ProtNLM"/>
    </source>
</evidence>
<evidence type="ECO:0000259" key="9">
    <source>
        <dbReference type="PROSITE" id="PS51005"/>
    </source>
</evidence>
<feature type="domain" description="RING-type" evidence="8">
    <location>
        <begin position="162"/>
        <end position="205"/>
    </location>
</feature>
<gene>
    <name evidence="10" type="ORF">HU200_054361</name>
</gene>
<evidence type="ECO:0000256" key="3">
    <source>
        <dbReference type="ARBA" id="ARBA00023163"/>
    </source>
</evidence>
<dbReference type="PANTHER" id="PTHR46592:SF14">
    <property type="entry name" value="RING-TYPE DOMAIN-CONTAINING PROTEIN"/>
    <property type="match status" value="1"/>
</dbReference>
<evidence type="ECO:0000313" key="11">
    <source>
        <dbReference type="Proteomes" id="UP000636709"/>
    </source>
</evidence>
<evidence type="ECO:0000256" key="2">
    <source>
        <dbReference type="ARBA" id="ARBA00023125"/>
    </source>
</evidence>
<evidence type="ECO:0000256" key="1">
    <source>
        <dbReference type="ARBA" id="ARBA00023015"/>
    </source>
</evidence>
<dbReference type="PANTHER" id="PTHR46592">
    <property type="entry name" value="RING-H2 FINGER PROTEIN ATL67"/>
    <property type="match status" value="1"/>
</dbReference>
<dbReference type="SMART" id="SM00184">
    <property type="entry name" value="RING"/>
    <property type="match status" value="1"/>
</dbReference>
<feature type="region of interest" description="Disordered" evidence="6">
    <location>
        <begin position="588"/>
        <end position="633"/>
    </location>
</feature>
<evidence type="ECO:0000256" key="4">
    <source>
        <dbReference type="ARBA" id="ARBA00023242"/>
    </source>
</evidence>
<keyword evidence="7" id="KW-0472">Membrane</keyword>
<feature type="region of interest" description="Disordered" evidence="6">
    <location>
        <begin position="508"/>
        <end position="561"/>
    </location>
</feature>
<dbReference type="GO" id="GO:0006355">
    <property type="term" value="P:regulation of DNA-templated transcription"/>
    <property type="evidence" value="ECO:0007669"/>
    <property type="project" value="InterPro"/>
</dbReference>
<name>A0A835AL06_9POAL</name>
<dbReference type="InterPro" id="IPR044289">
    <property type="entry name" value="ATL67-70"/>
</dbReference>
<sequence length="656" mass="69483">MPHDARIEFRSPHSAMMQTPSPRNAEQHQQPLALHSVYYRLVIPCWPPHQMGVYLRATATAIAAAPALAPATGLTSAAAGGGVGLGYGIAIAVGILVLISTVMLASYLCVLTKAGAALLAADAHAGPPTSASSSTAVVRGLDGAAIDALYPKYPHAGEEGPCAICLGELARGDALRRGSPVCGHGFHASCAELWLRVSATCPVCRDSPVPPACPSPRTRTCGDITVTRCHCLFVFDSKSPCPIGAHLCARLLFVYKSHLSSNDPILPFPRRRSVHMESPGPEVFSLGFRFDPKPIDVVSYYLPHLIAGAQLHVAMSPFVHDADVYAGEPGELARMFRPLPKTGQRFFFTSRKLQPQRAGKAIKATRAAGAGSWQSQGSKDVLNKDKEKVGEKGGKYTDWLMDQYSCGLQDAIVGGDRQLVFCNIYVSPRARQDSAAHQESAAFFAPPPPSAPVVVMAQAAAANPKRPVAPPKIASPPCPKRMRVAAVAPSHQVVQLPRPCVPHYGVAPPSSAPSVTRPSPASAQTPAPAPTRLAMQPPAPPRKLGQPKQQQPTPTPPVVHMPVQAPALHCRPQASVQRILDPLEAMRDEAGDEGESPAALQDGGDDLAKSLEDALAEAEAEDEAAANSEGSPMSFDDMVQLLEKEILLVPKEEILA</sequence>
<keyword evidence="5" id="KW-0863">Zinc-finger</keyword>
<keyword evidence="5" id="KW-0862">Zinc</keyword>
<dbReference type="InterPro" id="IPR003441">
    <property type="entry name" value="NAC-dom"/>
</dbReference>
<keyword evidence="1" id="KW-0805">Transcription regulation</keyword>
<feature type="compositionally biased region" description="Acidic residues" evidence="6">
    <location>
        <begin position="614"/>
        <end position="624"/>
    </location>
</feature>
<dbReference type="InterPro" id="IPR001841">
    <property type="entry name" value="Znf_RING"/>
</dbReference>
<dbReference type="SUPFAM" id="SSF101941">
    <property type="entry name" value="NAC domain"/>
    <property type="match status" value="1"/>
</dbReference>
<dbReference type="EMBL" id="JACEFO010002347">
    <property type="protein sequence ID" value="KAF8664652.1"/>
    <property type="molecule type" value="Genomic_DNA"/>
</dbReference>
<dbReference type="GO" id="GO:0003677">
    <property type="term" value="F:DNA binding"/>
    <property type="evidence" value="ECO:0007669"/>
    <property type="project" value="UniProtKB-KW"/>
</dbReference>